<dbReference type="Gene3D" id="1.10.45.10">
    <property type="entry name" value="Vanillyl-alcohol Oxidase, Chain A, domain 4"/>
    <property type="match status" value="1"/>
</dbReference>
<comment type="subunit">
    <text evidence="4 13">Homodimer.</text>
</comment>
<sequence>MSNIDISAHKEKNERNKEEKFPIQINGTFPKHRHEVLNINGWGFKDSFFTLKNGHLTFTGNRYSMCNIPFKNARQHLLQLFNYDIINYKPHINPIHTEKDYPPSIENQAFVEALKNTNIDYSLDFNDRFFRCHGQSTRDFYILRYSKFQRIPDLVVWPKNHDDVVLIVKLANKHFSVLIPFGGGTNTTLSLNYTKKDSNRFYVSLDTSLMNRILWIDKESMLACIESGITGFDLSRALEKHGFTMGHEPDSIEFSTLGGWVATRSSGMKQQTYGNIEDIVMKITFVTSIGVMEKNFIAPRCSIGPNFDHVVMGSEGTLGVITKVVIKLHKFPSIRRFGSIIFPDFELGIKFMYDVSKFSQKPSNLRLIDNKHFQLGQVLRHNKTFMGDFIDLFKKHSVSIFFQYKMSKVALGTYLIEGEKDDVNAIETKLKKTAWKYWGISAGKKYGERAYLMTLTVCYIRDFFFDMGFLFDSIEPSVSWSKSWSMINAIMNVWKEETGKRNIFNILALRISQIYNNGVCVYFYYGIGPTTEYDQLQIFEELTNILRKAILTTGGNLSHHHGVGKKSSKWYPASVSRVGVDVFNAIKSKVDPKNVFDVGNLVEDKSRAKL</sequence>
<comment type="catalytic activity">
    <reaction evidence="13">
        <text>a long chain fatty alcohol + a 1-acylglycerone 3-phosphate = a 1-O-alkylglycerone 3-phosphate + a long-chain fatty acid + H(+)</text>
        <dbReference type="Rhea" id="RHEA:36171"/>
        <dbReference type="ChEBI" id="CHEBI:15378"/>
        <dbReference type="ChEBI" id="CHEBI:17135"/>
        <dbReference type="ChEBI" id="CHEBI:57534"/>
        <dbReference type="ChEBI" id="CHEBI:57560"/>
        <dbReference type="ChEBI" id="CHEBI:73315"/>
        <dbReference type="EC" id="2.5.1.26"/>
    </reaction>
</comment>
<keyword evidence="8 13" id="KW-0576">Peroxisome</keyword>
<evidence type="ECO:0000256" key="10">
    <source>
        <dbReference type="PIRSR" id="PIRSR625650-2"/>
    </source>
</evidence>
<evidence type="ECO:0000256" key="12">
    <source>
        <dbReference type="PIRSR" id="PIRSR625650-4"/>
    </source>
</evidence>
<dbReference type="InterPro" id="IPR016169">
    <property type="entry name" value="FAD-bd_PCMH_sub2"/>
</dbReference>
<evidence type="ECO:0000256" key="9">
    <source>
        <dbReference type="PIRSR" id="PIRSR625650-1"/>
    </source>
</evidence>
<feature type="region of interest" description="Disordered" evidence="14">
    <location>
        <begin position="1"/>
        <end position="20"/>
    </location>
</feature>
<dbReference type="GO" id="GO:0008609">
    <property type="term" value="F:alkylglycerone-phosphate synthase activity"/>
    <property type="evidence" value="ECO:0007669"/>
    <property type="project" value="UniProtKB-EC"/>
</dbReference>
<organism evidence="16 17">
    <name type="scientific">Polypedilum vanderplanki</name>
    <name type="common">Sleeping chironomid midge</name>
    <dbReference type="NCBI Taxonomy" id="319348"/>
    <lineage>
        <taxon>Eukaryota</taxon>
        <taxon>Metazoa</taxon>
        <taxon>Ecdysozoa</taxon>
        <taxon>Arthropoda</taxon>
        <taxon>Hexapoda</taxon>
        <taxon>Insecta</taxon>
        <taxon>Pterygota</taxon>
        <taxon>Neoptera</taxon>
        <taxon>Endopterygota</taxon>
        <taxon>Diptera</taxon>
        <taxon>Nematocera</taxon>
        <taxon>Chironomoidea</taxon>
        <taxon>Chironomidae</taxon>
        <taxon>Chironominae</taxon>
        <taxon>Polypedilum</taxon>
        <taxon>Polypedilum</taxon>
    </lineage>
</organism>
<evidence type="ECO:0000256" key="7">
    <source>
        <dbReference type="ARBA" id="ARBA00022827"/>
    </source>
</evidence>
<dbReference type="Gene3D" id="3.30.43.10">
    <property type="entry name" value="Uridine Diphospho-n-acetylenolpyruvylglucosamine Reductase, domain 2"/>
    <property type="match status" value="1"/>
</dbReference>
<comment type="similarity">
    <text evidence="3 13">Belongs to the FAD-binding oxidoreductase/transferase type 4 family.</text>
</comment>
<keyword evidence="7 11" id="KW-0274">FAD</keyword>
<dbReference type="InterPro" id="IPR016171">
    <property type="entry name" value="Vanillyl_alc_oxidase_C-sub2"/>
</dbReference>
<name>A0A9J6C723_POLVA</name>
<keyword evidence="17" id="KW-1185">Reference proteome</keyword>
<dbReference type="Pfam" id="PF02913">
    <property type="entry name" value="FAD-oxidase_C"/>
    <property type="match status" value="1"/>
</dbReference>
<protein>
    <recommendedName>
        <fullName evidence="5 13">Alkylglycerone-phosphate synthase</fullName>
        <shortName evidence="13">Alkyl-DHAP synthase</shortName>
        <ecNumber evidence="5 13">2.5.1.26</ecNumber>
    </recommendedName>
</protein>
<evidence type="ECO:0000313" key="17">
    <source>
        <dbReference type="Proteomes" id="UP001107558"/>
    </source>
</evidence>
<comment type="pathway">
    <text evidence="2 13">Glycerolipid metabolism; ether lipid biosynthesis.</text>
</comment>
<dbReference type="Gene3D" id="3.30.465.10">
    <property type="match status" value="1"/>
</dbReference>
<evidence type="ECO:0000256" key="1">
    <source>
        <dbReference type="ARBA" id="ARBA00004275"/>
    </source>
</evidence>
<dbReference type="EC" id="2.5.1.26" evidence="5 13"/>
<dbReference type="GO" id="GO:0008610">
    <property type="term" value="P:lipid biosynthetic process"/>
    <property type="evidence" value="ECO:0007669"/>
    <property type="project" value="InterPro"/>
</dbReference>
<dbReference type="InterPro" id="IPR016167">
    <property type="entry name" value="FAD-bd_PCMH_sub1"/>
</dbReference>
<dbReference type="Pfam" id="PF01565">
    <property type="entry name" value="FAD_binding_4"/>
    <property type="match status" value="1"/>
</dbReference>
<evidence type="ECO:0000256" key="6">
    <source>
        <dbReference type="ARBA" id="ARBA00022630"/>
    </source>
</evidence>
<keyword evidence="13" id="KW-0808">Transferase</keyword>
<comment type="subcellular location">
    <subcellularLocation>
        <location evidence="1 13">Peroxisome</location>
    </subcellularLocation>
</comment>
<keyword evidence="13" id="KW-0443">Lipid metabolism</keyword>
<keyword evidence="13" id="KW-0444">Lipid biosynthesis</keyword>
<dbReference type="InterPro" id="IPR036318">
    <property type="entry name" value="FAD-bd_PCMH-like_sf"/>
</dbReference>
<feature type="binding site" evidence="11">
    <location>
        <begin position="263"/>
        <end position="266"/>
    </location>
    <ligand>
        <name>FAD</name>
        <dbReference type="ChEBI" id="CHEBI:57692"/>
    </ligand>
</feature>
<keyword evidence="6 13" id="KW-0285">Flavoprotein</keyword>
<evidence type="ECO:0000256" key="13">
    <source>
        <dbReference type="RuleBase" id="RU363113"/>
    </source>
</evidence>
<comment type="caution">
    <text evidence="16">The sequence shown here is derived from an EMBL/GenBank/DDBJ whole genome shotgun (WGS) entry which is preliminary data.</text>
</comment>
<dbReference type="GO" id="GO:0005777">
    <property type="term" value="C:peroxisome"/>
    <property type="evidence" value="ECO:0007669"/>
    <property type="project" value="UniProtKB-SubCell"/>
</dbReference>
<evidence type="ECO:0000256" key="11">
    <source>
        <dbReference type="PIRSR" id="PIRSR625650-3"/>
    </source>
</evidence>
<dbReference type="SUPFAM" id="SSF55103">
    <property type="entry name" value="FAD-linked oxidases, C-terminal domain"/>
    <property type="match status" value="1"/>
</dbReference>
<dbReference type="OrthoDB" id="7786253at2759"/>
<dbReference type="InterPro" id="IPR004113">
    <property type="entry name" value="FAD-bd_oxidored_4_C"/>
</dbReference>
<dbReference type="SUPFAM" id="SSF56176">
    <property type="entry name" value="FAD-binding/transporter-associated domain-like"/>
    <property type="match status" value="1"/>
</dbReference>
<dbReference type="InterPro" id="IPR025650">
    <property type="entry name" value="Alkyl-DHAP_Synthase"/>
</dbReference>
<dbReference type="InterPro" id="IPR006094">
    <property type="entry name" value="Oxid_FAD_bind_N"/>
</dbReference>
<feature type="domain" description="FAD-binding PCMH-type" evidence="15">
    <location>
        <begin position="148"/>
        <end position="331"/>
    </location>
</feature>
<dbReference type="PANTHER" id="PTHR46568:SF1">
    <property type="entry name" value="ALKYLDIHYDROXYACETONEPHOSPHATE SYNTHASE, PEROXISOMAL"/>
    <property type="match status" value="1"/>
</dbReference>
<dbReference type="EMBL" id="JADBJN010000002">
    <property type="protein sequence ID" value="KAG5677422.1"/>
    <property type="molecule type" value="Genomic_DNA"/>
</dbReference>
<dbReference type="GO" id="GO:0071949">
    <property type="term" value="F:FAD binding"/>
    <property type="evidence" value="ECO:0007669"/>
    <property type="project" value="InterPro"/>
</dbReference>
<dbReference type="InterPro" id="IPR016166">
    <property type="entry name" value="FAD-bd_PCMH"/>
</dbReference>
<evidence type="ECO:0000256" key="4">
    <source>
        <dbReference type="ARBA" id="ARBA00011738"/>
    </source>
</evidence>
<feature type="compositionally biased region" description="Basic and acidic residues" evidence="14">
    <location>
        <begin position="7"/>
        <end position="20"/>
    </location>
</feature>
<feature type="active site" description="Proton donor/acceptor" evidence="9">
    <location>
        <position position="522"/>
    </location>
</feature>
<accession>A0A9J6C723</accession>
<reference evidence="16" key="1">
    <citation type="submission" date="2021-03" db="EMBL/GenBank/DDBJ databases">
        <title>Chromosome level genome of the anhydrobiotic midge Polypedilum vanderplanki.</title>
        <authorList>
            <person name="Yoshida Y."/>
            <person name="Kikawada T."/>
            <person name="Gusev O."/>
        </authorList>
    </citation>
    <scope>NUCLEOTIDE SEQUENCE</scope>
    <source>
        <strain evidence="16">NIAS01</strain>
        <tissue evidence="16">Whole body or cell culture</tissue>
    </source>
</reference>
<dbReference type="Proteomes" id="UP001107558">
    <property type="component" value="Chromosome 2"/>
</dbReference>
<evidence type="ECO:0000256" key="2">
    <source>
        <dbReference type="ARBA" id="ARBA00004670"/>
    </source>
</evidence>
<evidence type="ECO:0000259" key="15">
    <source>
        <dbReference type="PROSITE" id="PS51387"/>
    </source>
</evidence>
<feature type="binding site" evidence="10">
    <location>
        <position position="461"/>
    </location>
    <ligand>
        <name>substrate</name>
    </ligand>
</feature>
<gene>
    <name evidence="16" type="ORF">PVAND_007180</name>
</gene>
<evidence type="ECO:0000256" key="3">
    <source>
        <dbReference type="ARBA" id="ARBA00008000"/>
    </source>
</evidence>
<evidence type="ECO:0000256" key="5">
    <source>
        <dbReference type="ARBA" id="ARBA00012385"/>
    </source>
</evidence>
<comment type="function">
    <text evidence="13">Catalyzes the exchange of an acyl for a long-chain alkyl group and the formation of the ether bond in the biosynthesis of ether phospholipids.</text>
</comment>
<feature type="binding site" evidence="11">
    <location>
        <begin position="250"/>
        <end position="256"/>
    </location>
    <ligand>
        <name>FAD</name>
        <dbReference type="ChEBI" id="CHEBI:57692"/>
    </ligand>
</feature>
<evidence type="ECO:0000256" key="8">
    <source>
        <dbReference type="ARBA" id="ARBA00023140"/>
    </source>
</evidence>
<feature type="site" description="Important for enzyme activity" evidence="12">
    <location>
        <position position="366"/>
    </location>
</feature>
<dbReference type="Gene3D" id="3.30.300.330">
    <property type="match status" value="1"/>
</dbReference>
<dbReference type="AlphaFoldDB" id="A0A9J6C723"/>
<dbReference type="PANTHER" id="PTHR46568">
    <property type="entry name" value="ALKYLDIHYDROXYACETONEPHOSPHATE SYNTHASE, PEROXISOMAL"/>
    <property type="match status" value="1"/>
</dbReference>
<evidence type="ECO:0000313" key="16">
    <source>
        <dbReference type="EMBL" id="KAG5677422.1"/>
    </source>
</evidence>
<dbReference type="PROSITE" id="PS51387">
    <property type="entry name" value="FAD_PCMH"/>
    <property type="match status" value="1"/>
</dbReference>
<comment type="cofactor">
    <cofactor evidence="11 13">
        <name>FAD</name>
        <dbReference type="ChEBI" id="CHEBI:57692"/>
    </cofactor>
</comment>
<proteinExistence type="inferred from homology"/>
<evidence type="ECO:0000256" key="14">
    <source>
        <dbReference type="SAM" id="MobiDB-lite"/>
    </source>
</evidence>
<dbReference type="InterPro" id="IPR016164">
    <property type="entry name" value="FAD-linked_Oxase-like_C"/>
</dbReference>
<dbReference type="Gene3D" id="3.30.70.3450">
    <property type="match status" value="1"/>
</dbReference>
<feature type="binding site" evidence="11">
    <location>
        <begin position="315"/>
        <end position="321"/>
    </location>
    <ligand>
        <name>FAD</name>
        <dbReference type="ChEBI" id="CHEBI:57692"/>
    </ligand>
</feature>